<comment type="caution">
    <text evidence="7">The sequence shown here is derived from an EMBL/GenBank/DDBJ whole genome shotgun (WGS) entry which is preliminary data.</text>
</comment>
<reference evidence="8" key="1">
    <citation type="submission" date="2017-12" db="EMBL/GenBank/DDBJ databases">
        <title>Draft genome sequence of Telmatospirillum siberiense 26-4b1T, an acidotolerant peatland alphaproteobacterium potentially involved in sulfur cycling.</title>
        <authorList>
            <person name="Hausmann B."/>
            <person name="Pjevac P."/>
            <person name="Schreck K."/>
            <person name="Herbold C.W."/>
            <person name="Daims H."/>
            <person name="Wagner M."/>
            <person name="Pester M."/>
            <person name="Loy A."/>
        </authorList>
    </citation>
    <scope>NUCLEOTIDE SEQUENCE [LARGE SCALE GENOMIC DNA]</scope>
    <source>
        <strain evidence="8">26-4b1</strain>
    </source>
</reference>
<sequence>MFQQSLDALRKQTGFRTRYDNYIGGKWVSPVKGQYFVNNSPINDEPLCEVARSTAEDIELALDAAHAAKDAWGHTAAADRAQVLCRIADRMEQNLDLLAVAETLDNGKPIRETRAADIPLAIDHFRYFAGCIRAQEGSLGEIDGDTIAYHFHEPLGVVGQIIPWNFPILMATWKVAPALAAGNCIVLKPAEQTPMSIMVLLEIISDLLPPGILNVVNGFGIEAGKPLASSPRIAKIAFTGETTTGRLIMQYASENIIPVTLELGGKSANIFMPDVMDADDDFFDKALEGFAMFALNQGEVCTCPSRVLVHEAIFDKFMERAVARVRTIKAGHPLDPETMIGAQASNDQLQKILSYIEIGKEEGARCLTGGERNHLGGELEKGFYVQPTVFLGHNKMRIFQEEIFGPVVSVTPFKDIEDALHIANDSLYGLGAGVWSRDGNTAYRLGRGLKAGRVWTNCYHLYPAHAAFGGYKQSGIGRETHKMMLDHYQQTKNILTSYNSKALGFF</sequence>
<name>A0A2N3PUR8_9PROT</name>
<dbReference type="InterPro" id="IPR016162">
    <property type="entry name" value="Ald_DH_N"/>
</dbReference>
<feature type="active site" evidence="4">
    <location>
        <position position="262"/>
    </location>
</feature>
<keyword evidence="8" id="KW-1185">Reference proteome</keyword>
<dbReference type="AlphaFoldDB" id="A0A2N3PUR8"/>
<dbReference type="PANTHER" id="PTHR43111">
    <property type="entry name" value="ALDEHYDE DEHYDROGENASE B-RELATED"/>
    <property type="match status" value="1"/>
</dbReference>
<comment type="similarity">
    <text evidence="1 5">Belongs to the aldehyde dehydrogenase family.</text>
</comment>
<dbReference type="PROSITE" id="PS00687">
    <property type="entry name" value="ALDEHYDE_DEHYDR_GLU"/>
    <property type="match status" value="1"/>
</dbReference>
<evidence type="ECO:0000256" key="4">
    <source>
        <dbReference type="PROSITE-ProRule" id="PRU10007"/>
    </source>
</evidence>
<evidence type="ECO:0000259" key="6">
    <source>
        <dbReference type="Pfam" id="PF00171"/>
    </source>
</evidence>
<dbReference type="Gene3D" id="3.40.309.10">
    <property type="entry name" value="Aldehyde Dehydrogenase, Chain A, domain 2"/>
    <property type="match status" value="1"/>
</dbReference>
<dbReference type="OrthoDB" id="9772584at2"/>
<dbReference type="CDD" id="cd07559">
    <property type="entry name" value="ALDH_ACDHII_AcoD-like"/>
    <property type="match status" value="1"/>
</dbReference>
<evidence type="ECO:0000256" key="1">
    <source>
        <dbReference type="ARBA" id="ARBA00009986"/>
    </source>
</evidence>
<dbReference type="Proteomes" id="UP000233293">
    <property type="component" value="Unassembled WGS sequence"/>
</dbReference>
<dbReference type="InterPro" id="IPR015590">
    <property type="entry name" value="Aldehyde_DH_dom"/>
</dbReference>
<dbReference type="InterPro" id="IPR016163">
    <property type="entry name" value="Ald_DH_C"/>
</dbReference>
<dbReference type="FunFam" id="3.40.309.10:FF:000017">
    <property type="entry name" value="Aldehyde dehydrogenase B"/>
    <property type="match status" value="1"/>
</dbReference>
<dbReference type="Pfam" id="PF00171">
    <property type="entry name" value="Aldedh"/>
    <property type="match status" value="1"/>
</dbReference>
<organism evidence="7 8">
    <name type="scientific">Telmatospirillum siberiense</name>
    <dbReference type="NCBI Taxonomy" id="382514"/>
    <lineage>
        <taxon>Bacteria</taxon>
        <taxon>Pseudomonadati</taxon>
        <taxon>Pseudomonadota</taxon>
        <taxon>Alphaproteobacteria</taxon>
        <taxon>Rhodospirillales</taxon>
        <taxon>Rhodospirillaceae</taxon>
        <taxon>Telmatospirillum</taxon>
    </lineage>
</organism>
<evidence type="ECO:0000256" key="5">
    <source>
        <dbReference type="RuleBase" id="RU003345"/>
    </source>
</evidence>
<evidence type="ECO:0000313" key="8">
    <source>
        <dbReference type="Proteomes" id="UP000233293"/>
    </source>
</evidence>
<gene>
    <name evidence="7" type="ORF">CWS72_12495</name>
</gene>
<dbReference type="FunFam" id="3.40.605.10:FF:000001">
    <property type="entry name" value="Aldehyde dehydrogenase 1"/>
    <property type="match status" value="1"/>
</dbReference>
<dbReference type="GO" id="GO:0004030">
    <property type="term" value="F:aldehyde dehydrogenase [NAD(P)+] activity"/>
    <property type="evidence" value="ECO:0007669"/>
    <property type="project" value="UniProtKB-ARBA"/>
</dbReference>
<accession>A0A2N3PUR8</accession>
<proteinExistence type="inferred from homology"/>
<dbReference type="SUPFAM" id="SSF53720">
    <property type="entry name" value="ALDH-like"/>
    <property type="match status" value="1"/>
</dbReference>
<dbReference type="InterPro" id="IPR016161">
    <property type="entry name" value="Ald_DH/histidinol_DH"/>
</dbReference>
<feature type="domain" description="Aldehyde dehydrogenase" evidence="6">
    <location>
        <begin position="27"/>
        <end position="494"/>
    </location>
</feature>
<evidence type="ECO:0000256" key="3">
    <source>
        <dbReference type="ARBA" id="ARBA00044146"/>
    </source>
</evidence>
<dbReference type="InterPro" id="IPR016160">
    <property type="entry name" value="Ald_DH_CS_CYS"/>
</dbReference>
<dbReference type="InterPro" id="IPR029510">
    <property type="entry name" value="Ald_DH_CS_GLU"/>
</dbReference>
<keyword evidence="2 5" id="KW-0560">Oxidoreductase</keyword>
<dbReference type="RefSeq" id="WP_101250946.1">
    <property type="nucleotide sequence ID" value="NZ_PIUM01000013.1"/>
</dbReference>
<dbReference type="Gene3D" id="3.40.605.10">
    <property type="entry name" value="Aldehyde Dehydrogenase, Chain A, domain 1"/>
    <property type="match status" value="1"/>
</dbReference>
<dbReference type="PROSITE" id="PS00070">
    <property type="entry name" value="ALDEHYDE_DEHYDR_CYS"/>
    <property type="match status" value="1"/>
</dbReference>
<evidence type="ECO:0000313" key="7">
    <source>
        <dbReference type="EMBL" id="PKU24151.1"/>
    </source>
</evidence>
<evidence type="ECO:0000256" key="2">
    <source>
        <dbReference type="ARBA" id="ARBA00023002"/>
    </source>
</evidence>
<protein>
    <recommendedName>
        <fullName evidence="3">Aldehyde dehydrogenase</fullName>
    </recommendedName>
</protein>
<dbReference type="EMBL" id="PIUM01000013">
    <property type="protein sequence ID" value="PKU24151.1"/>
    <property type="molecule type" value="Genomic_DNA"/>
</dbReference>
<dbReference type="PANTHER" id="PTHR43111:SF1">
    <property type="entry name" value="ALDEHYDE DEHYDROGENASE B-RELATED"/>
    <property type="match status" value="1"/>
</dbReference>